<name>F6U5P9_MONDO</name>
<sequence>MPNPSGAPSTLVLSRADAVRSRLIDTFSLIEHLQGYSQAVPRYNLREFLDTSKMRKLMQGDHQHLVRFTIKPGHDRILFSQRQQCRLRVRCNRWAPLSLWAGWVIESILLATIKHLLPPLLG</sequence>
<dbReference type="PANTHER" id="PTHR46923">
    <property type="entry name" value="CATION CHANNEL SPERM-ASSOCIATED PROTEIN 2"/>
    <property type="match status" value="1"/>
</dbReference>
<evidence type="ECO:0000313" key="2">
    <source>
        <dbReference type="Proteomes" id="UP000002280"/>
    </source>
</evidence>
<reference evidence="1" key="3">
    <citation type="submission" date="2025-09" db="UniProtKB">
        <authorList>
            <consortium name="Ensembl"/>
        </authorList>
    </citation>
    <scope>IDENTIFICATION</scope>
</reference>
<dbReference type="AlphaFoldDB" id="F6U5P9"/>
<proteinExistence type="predicted"/>
<reference evidence="1" key="2">
    <citation type="submission" date="2025-08" db="UniProtKB">
        <authorList>
            <consortium name="Ensembl"/>
        </authorList>
    </citation>
    <scope>IDENTIFICATION</scope>
</reference>
<dbReference type="GeneTree" id="ENSGT00910000144338"/>
<dbReference type="GO" id="GO:0036128">
    <property type="term" value="C:CatSper complex"/>
    <property type="evidence" value="ECO:0007669"/>
    <property type="project" value="InterPro"/>
</dbReference>
<dbReference type="HOGENOM" id="CLU_038828_0_0_1"/>
<dbReference type="Proteomes" id="UP000002280">
    <property type="component" value="Chromosome 1"/>
</dbReference>
<keyword evidence="2" id="KW-1185">Reference proteome</keyword>
<dbReference type="PANTHER" id="PTHR46923:SF1">
    <property type="entry name" value="CATION CHANNEL SPERM-ASSOCIATED PROTEIN 2"/>
    <property type="match status" value="1"/>
</dbReference>
<dbReference type="eggNOG" id="KOG2301">
    <property type="taxonomic scope" value="Eukaryota"/>
</dbReference>
<dbReference type="STRING" id="13616.ENSMODP00000033168"/>
<dbReference type="GO" id="GO:0005227">
    <property type="term" value="F:calcium-activated cation channel activity"/>
    <property type="evidence" value="ECO:0007669"/>
    <property type="project" value="InterPro"/>
</dbReference>
<organism evidence="1 2">
    <name type="scientific">Monodelphis domestica</name>
    <name type="common">Gray short-tailed opossum</name>
    <dbReference type="NCBI Taxonomy" id="13616"/>
    <lineage>
        <taxon>Eukaryota</taxon>
        <taxon>Metazoa</taxon>
        <taxon>Chordata</taxon>
        <taxon>Craniata</taxon>
        <taxon>Vertebrata</taxon>
        <taxon>Euteleostomi</taxon>
        <taxon>Mammalia</taxon>
        <taxon>Metatheria</taxon>
        <taxon>Didelphimorphia</taxon>
        <taxon>Didelphidae</taxon>
        <taxon>Monodelphis</taxon>
    </lineage>
</organism>
<dbReference type="Ensembl" id="ENSMODT00000034746.3">
    <property type="protein sequence ID" value="ENSMODP00000033168.3"/>
    <property type="gene ID" value="ENSMODG00000017763.4"/>
</dbReference>
<accession>F6U5P9</accession>
<evidence type="ECO:0000313" key="1">
    <source>
        <dbReference type="Ensembl" id="ENSMODP00000033168.3"/>
    </source>
</evidence>
<reference evidence="1 2" key="1">
    <citation type="journal article" date="2007" name="Nature">
        <title>Genome of the marsupial Monodelphis domestica reveals innovation in non-coding sequences.</title>
        <authorList>
            <person name="Mikkelsen T.S."/>
            <person name="Wakefield M.J."/>
            <person name="Aken B."/>
            <person name="Amemiya C.T."/>
            <person name="Chang J.L."/>
            <person name="Duke S."/>
            <person name="Garber M."/>
            <person name="Gentles A.J."/>
            <person name="Goodstadt L."/>
            <person name="Heger A."/>
            <person name="Jurka J."/>
            <person name="Kamal M."/>
            <person name="Mauceli E."/>
            <person name="Searle S.M."/>
            <person name="Sharpe T."/>
            <person name="Baker M.L."/>
            <person name="Batzer M.A."/>
            <person name="Benos P.V."/>
            <person name="Belov K."/>
            <person name="Clamp M."/>
            <person name="Cook A."/>
            <person name="Cuff J."/>
            <person name="Das R."/>
            <person name="Davidow L."/>
            <person name="Deakin J.E."/>
            <person name="Fazzari M.J."/>
            <person name="Glass J.L."/>
            <person name="Grabherr M."/>
            <person name="Greally J.M."/>
            <person name="Gu W."/>
            <person name="Hore T.A."/>
            <person name="Huttley G.A."/>
            <person name="Kleber M."/>
            <person name="Jirtle R.L."/>
            <person name="Koina E."/>
            <person name="Lee J.T."/>
            <person name="Mahony S."/>
            <person name="Marra M.A."/>
            <person name="Miller R.D."/>
            <person name="Nicholls R.D."/>
            <person name="Oda M."/>
            <person name="Papenfuss A.T."/>
            <person name="Parra Z.E."/>
            <person name="Pollock D.D."/>
            <person name="Ray D.A."/>
            <person name="Schein J.E."/>
            <person name="Speed T.P."/>
            <person name="Thompson K."/>
            <person name="VandeBerg J.L."/>
            <person name="Wade C.M."/>
            <person name="Walker J.A."/>
            <person name="Waters P.D."/>
            <person name="Webber C."/>
            <person name="Weidman J.R."/>
            <person name="Xie X."/>
            <person name="Zody M.C."/>
            <person name="Baldwin J."/>
            <person name="Abdouelleil A."/>
            <person name="Abdulkadir J."/>
            <person name="Abebe A."/>
            <person name="Abera B."/>
            <person name="Abreu J."/>
            <person name="Acer S.C."/>
            <person name="Aftuck L."/>
            <person name="Alexander A."/>
            <person name="An P."/>
            <person name="Anderson E."/>
            <person name="Anderson S."/>
            <person name="Arachi H."/>
            <person name="Azer M."/>
            <person name="Bachantsang P."/>
            <person name="Barry A."/>
            <person name="Bayul T."/>
            <person name="Berlin A."/>
            <person name="Bessette D."/>
            <person name="Bloom T."/>
            <person name="Bloom T."/>
            <person name="Boguslavskiy L."/>
            <person name="Bonnet C."/>
            <person name="Boukhgalter B."/>
            <person name="Bourzgui I."/>
            <person name="Brown A."/>
            <person name="Cahill P."/>
            <person name="Channer S."/>
            <person name="Cheshatsang Y."/>
            <person name="Chuda L."/>
            <person name="Citroen M."/>
            <person name="Collymore A."/>
            <person name="Cooke P."/>
            <person name="Costello M."/>
            <person name="D'Aco K."/>
            <person name="Daza R."/>
            <person name="De Haan G."/>
            <person name="DeGray S."/>
            <person name="DeMaso C."/>
            <person name="Dhargay N."/>
            <person name="Dooley K."/>
            <person name="Dooley E."/>
            <person name="Doricent M."/>
            <person name="Dorje P."/>
            <person name="Dorjee K."/>
            <person name="Dupes A."/>
            <person name="Elong R."/>
            <person name="Falk J."/>
            <person name="Farina A."/>
            <person name="Faro S."/>
            <person name="Ferguson D."/>
            <person name="Fisher S."/>
            <person name="Foley C.D."/>
            <person name="Franke A."/>
            <person name="Friedrich D."/>
            <person name="Gadbois L."/>
            <person name="Gearin G."/>
            <person name="Gearin C.R."/>
            <person name="Giannoukos G."/>
            <person name="Goode T."/>
            <person name="Graham J."/>
            <person name="Grandbois E."/>
            <person name="Grewal S."/>
            <person name="Gyaltsen K."/>
            <person name="Hafez N."/>
            <person name="Hagos B."/>
            <person name="Hall J."/>
            <person name="Henson C."/>
            <person name="Hollinger A."/>
            <person name="Honan T."/>
            <person name="Huard M.D."/>
            <person name="Hughes L."/>
            <person name="Hurhula B."/>
            <person name="Husby M.E."/>
            <person name="Kamat A."/>
            <person name="Kanga B."/>
            <person name="Kashin S."/>
            <person name="Khazanovich D."/>
            <person name="Kisner P."/>
            <person name="Lance K."/>
            <person name="Lara M."/>
            <person name="Lee W."/>
            <person name="Lennon N."/>
            <person name="Letendre F."/>
            <person name="LeVine R."/>
            <person name="Lipovsky A."/>
            <person name="Liu X."/>
            <person name="Liu J."/>
            <person name="Liu S."/>
            <person name="Lokyitsang T."/>
            <person name="Lokyitsang Y."/>
            <person name="Lubonja R."/>
            <person name="Lui A."/>
            <person name="MacDonald P."/>
            <person name="Magnisalis V."/>
            <person name="Maru K."/>
            <person name="Matthews C."/>
            <person name="McCusker W."/>
            <person name="McDonough S."/>
            <person name="Mehta T."/>
            <person name="Meldrim J."/>
            <person name="Meneus L."/>
            <person name="Mihai O."/>
            <person name="Mihalev A."/>
            <person name="Mihova T."/>
            <person name="Mittelman R."/>
            <person name="Mlenga V."/>
            <person name="Montmayeur A."/>
            <person name="Mulrain L."/>
            <person name="Navidi A."/>
            <person name="Naylor J."/>
            <person name="Negash T."/>
            <person name="Nguyen T."/>
            <person name="Nguyen N."/>
            <person name="Nicol R."/>
            <person name="Norbu C."/>
            <person name="Norbu N."/>
            <person name="Novod N."/>
            <person name="O'Neill B."/>
            <person name="Osman S."/>
            <person name="Markiewicz E."/>
            <person name="Oyono O.L."/>
            <person name="Patti C."/>
            <person name="Phunkhang P."/>
            <person name="Pierre F."/>
            <person name="Priest M."/>
            <person name="Raghuraman S."/>
            <person name="Rege F."/>
            <person name="Reyes R."/>
            <person name="Rise C."/>
            <person name="Rogov P."/>
            <person name="Ross K."/>
            <person name="Ryan E."/>
            <person name="Settipalli S."/>
            <person name="Shea T."/>
            <person name="Sherpa N."/>
            <person name="Shi L."/>
            <person name="Shih D."/>
            <person name="Sparrow T."/>
            <person name="Spaulding J."/>
            <person name="Stalker J."/>
            <person name="Stange-Thomann N."/>
            <person name="Stavropoulos S."/>
            <person name="Stone C."/>
            <person name="Strader C."/>
            <person name="Tesfaye S."/>
            <person name="Thomson T."/>
            <person name="Thoulutsang Y."/>
            <person name="Thoulutsang D."/>
            <person name="Topham K."/>
            <person name="Topping I."/>
            <person name="Tsamla T."/>
            <person name="Vassiliev H."/>
            <person name="Vo A."/>
            <person name="Wangchuk T."/>
            <person name="Wangdi T."/>
            <person name="Weiand M."/>
            <person name="Wilkinson J."/>
            <person name="Wilson A."/>
            <person name="Yadav S."/>
            <person name="Young G."/>
            <person name="Yu Q."/>
            <person name="Zembek L."/>
            <person name="Zhong D."/>
            <person name="Zimmer A."/>
            <person name="Zwirko Z."/>
            <person name="Jaffe D.B."/>
            <person name="Alvarez P."/>
            <person name="Brockman W."/>
            <person name="Butler J."/>
            <person name="Chin C."/>
            <person name="Gnerre S."/>
            <person name="MacCallum I."/>
            <person name="Graves J.A."/>
            <person name="Ponting C.P."/>
            <person name="Breen M."/>
            <person name="Samollow P.B."/>
            <person name="Lander E.S."/>
            <person name="Lindblad-Toh K."/>
        </authorList>
    </citation>
    <scope>NUCLEOTIDE SEQUENCE [LARGE SCALE GENOMIC DNA]</scope>
</reference>
<dbReference type="Bgee" id="ENSMODG00000017763">
    <property type="expression patterns" value="Expressed in spermatocyte and 16 other cell types or tissues"/>
</dbReference>
<protein>
    <submittedName>
        <fullName evidence="1">Uncharacterized protein</fullName>
    </submittedName>
</protein>
<dbReference type="InterPro" id="IPR028747">
    <property type="entry name" value="CatSper2"/>
</dbReference>
<dbReference type="InParanoid" id="F6U5P9"/>
<dbReference type="GO" id="GO:0030317">
    <property type="term" value="P:flagellated sperm motility"/>
    <property type="evidence" value="ECO:0007669"/>
    <property type="project" value="InterPro"/>
</dbReference>
<dbReference type="OMA" id="AVPWHTI"/>